<evidence type="ECO:0000256" key="1">
    <source>
        <dbReference type="SAM" id="MobiDB-lite"/>
    </source>
</evidence>
<feature type="transmembrane region" description="Helical" evidence="2">
    <location>
        <begin position="34"/>
        <end position="55"/>
    </location>
</feature>
<keyword evidence="2" id="KW-0812">Transmembrane</keyword>
<accession>A0A0G0GN46</accession>
<evidence type="ECO:0000256" key="2">
    <source>
        <dbReference type="SAM" id="Phobius"/>
    </source>
</evidence>
<sequence length="95" mass="10286">MSERVTPDPIPNSAVKPLSVDDSGNAKVDRRLDLVLSFFILKISLMAVFFLSPPYEGGVPRRRSRGEVVSKSPLERGVASEATGCVGFPPLRGED</sequence>
<dbReference type="EMBL" id="LBSX01000008">
    <property type="protein sequence ID" value="KKQ27580.1"/>
    <property type="molecule type" value="Genomic_DNA"/>
</dbReference>
<evidence type="ECO:0000313" key="4">
    <source>
        <dbReference type="Proteomes" id="UP000034849"/>
    </source>
</evidence>
<name>A0A0G0GN46_9BACT</name>
<evidence type="ECO:0000313" key="3">
    <source>
        <dbReference type="EMBL" id="KKQ27580.1"/>
    </source>
</evidence>
<dbReference type="AlphaFoldDB" id="A0A0G0GN46"/>
<feature type="region of interest" description="Disordered" evidence="1">
    <location>
        <begin position="1"/>
        <end position="24"/>
    </location>
</feature>
<comment type="caution">
    <text evidence="3">The sequence shown here is derived from an EMBL/GenBank/DDBJ whole genome shotgun (WGS) entry which is preliminary data.</text>
</comment>
<reference evidence="3 4" key="1">
    <citation type="journal article" date="2015" name="Nature">
        <title>rRNA introns, odd ribosomes, and small enigmatic genomes across a large radiation of phyla.</title>
        <authorList>
            <person name="Brown C.T."/>
            <person name="Hug L.A."/>
            <person name="Thomas B.C."/>
            <person name="Sharon I."/>
            <person name="Castelle C.J."/>
            <person name="Singh A."/>
            <person name="Wilkins M.J."/>
            <person name="Williams K.H."/>
            <person name="Banfield J.F."/>
        </authorList>
    </citation>
    <scope>NUCLEOTIDE SEQUENCE [LARGE SCALE GENOMIC DNA]</scope>
</reference>
<proteinExistence type="predicted"/>
<keyword evidence="2" id="KW-0472">Membrane</keyword>
<organism evidence="3 4">
    <name type="scientific">Candidatus Magasanikbacteria bacterium GW2011_GWC2_37_14</name>
    <dbReference type="NCBI Taxonomy" id="1619046"/>
    <lineage>
        <taxon>Bacteria</taxon>
        <taxon>Candidatus Magasanikiibacteriota</taxon>
    </lineage>
</organism>
<evidence type="ECO:0008006" key="5">
    <source>
        <dbReference type="Google" id="ProtNLM"/>
    </source>
</evidence>
<dbReference type="Proteomes" id="UP000034849">
    <property type="component" value="Unassembled WGS sequence"/>
</dbReference>
<gene>
    <name evidence="3" type="ORF">US42_C0008G0093</name>
</gene>
<keyword evidence="2" id="KW-1133">Transmembrane helix</keyword>
<protein>
    <recommendedName>
        <fullName evidence="5">Transmembrane protein</fullName>
    </recommendedName>
</protein>